<keyword evidence="6" id="KW-1185">Reference proteome</keyword>
<feature type="region of interest" description="Disordered" evidence="3">
    <location>
        <begin position="24"/>
        <end position="48"/>
    </location>
</feature>
<feature type="region of interest" description="Disordered" evidence="3">
    <location>
        <begin position="96"/>
        <end position="121"/>
    </location>
</feature>
<dbReference type="PANTHER" id="PTHR31001:SF56">
    <property type="entry name" value="ZN(2)-C6 FUNGAL-TYPE DOMAIN-CONTAINING PROTEIN"/>
    <property type="match status" value="1"/>
</dbReference>
<comment type="caution">
    <text evidence="5">The sequence shown here is derived from an EMBL/GenBank/DDBJ whole genome shotgun (WGS) entry which is preliminary data.</text>
</comment>
<dbReference type="Pfam" id="PF04082">
    <property type="entry name" value="Fungal_trans"/>
    <property type="match status" value="1"/>
</dbReference>
<dbReference type="OrthoDB" id="424974at2759"/>
<dbReference type="EMBL" id="RSCD01000036">
    <property type="protein sequence ID" value="RSH80161.1"/>
    <property type="molecule type" value="Genomic_DNA"/>
</dbReference>
<gene>
    <name evidence="5" type="ORF">EHS25_007266</name>
</gene>
<accession>A0A427XMN2</accession>
<evidence type="ECO:0000256" key="3">
    <source>
        <dbReference type="SAM" id="MobiDB-lite"/>
    </source>
</evidence>
<dbReference type="PANTHER" id="PTHR31001">
    <property type="entry name" value="UNCHARACTERIZED TRANSCRIPTIONAL REGULATORY PROTEIN"/>
    <property type="match status" value="1"/>
</dbReference>
<name>A0A427XMN2_9TREE</name>
<evidence type="ECO:0000256" key="2">
    <source>
        <dbReference type="ARBA" id="ARBA00023242"/>
    </source>
</evidence>
<dbReference type="AlphaFoldDB" id="A0A427XMN2"/>
<dbReference type="GO" id="GO:0005634">
    <property type="term" value="C:nucleus"/>
    <property type="evidence" value="ECO:0007669"/>
    <property type="project" value="UniProtKB-SubCell"/>
</dbReference>
<feature type="compositionally biased region" description="Polar residues" evidence="3">
    <location>
        <begin position="684"/>
        <end position="697"/>
    </location>
</feature>
<evidence type="ECO:0000313" key="5">
    <source>
        <dbReference type="EMBL" id="RSH80161.1"/>
    </source>
</evidence>
<dbReference type="CDD" id="cd12148">
    <property type="entry name" value="fungal_TF_MHR"/>
    <property type="match status" value="1"/>
</dbReference>
<comment type="subcellular location">
    <subcellularLocation>
        <location evidence="1">Nucleus</location>
    </subcellularLocation>
</comment>
<organism evidence="5 6">
    <name type="scientific">Saitozyma podzolica</name>
    <dbReference type="NCBI Taxonomy" id="1890683"/>
    <lineage>
        <taxon>Eukaryota</taxon>
        <taxon>Fungi</taxon>
        <taxon>Dikarya</taxon>
        <taxon>Basidiomycota</taxon>
        <taxon>Agaricomycotina</taxon>
        <taxon>Tremellomycetes</taxon>
        <taxon>Tremellales</taxon>
        <taxon>Trimorphomycetaceae</taxon>
        <taxon>Saitozyma</taxon>
    </lineage>
</organism>
<feature type="domain" description="Xylanolytic transcriptional activator regulatory" evidence="4">
    <location>
        <begin position="207"/>
        <end position="359"/>
    </location>
</feature>
<evidence type="ECO:0000256" key="1">
    <source>
        <dbReference type="ARBA" id="ARBA00004123"/>
    </source>
</evidence>
<protein>
    <recommendedName>
        <fullName evidence="4">Xylanolytic transcriptional activator regulatory domain-containing protein</fullName>
    </recommendedName>
</protein>
<feature type="region of interest" description="Disordered" evidence="3">
    <location>
        <begin position="630"/>
        <end position="654"/>
    </location>
</feature>
<reference evidence="5 6" key="1">
    <citation type="submission" date="2018-11" db="EMBL/GenBank/DDBJ databases">
        <title>Genome sequence of Saitozyma podzolica DSM 27192.</title>
        <authorList>
            <person name="Aliyu H."/>
            <person name="Gorte O."/>
            <person name="Ochsenreither K."/>
        </authorList>
    </citation>
    <scope>NUCLEOTIDE SEQUENCE [LARGE SCALE GENOMIC DNA]</scope>
    <source>
        <strain evidence="5 6">DSM 27192</strain>
    </source>
</reference>
<feature type="compositionally biased region" description="Polar residues" evidence="3">
    <location>
        <begin position="709"/>
        <end position="719"/>
    </location>
</feature>
<feature type="compositionally biased region" description="Polar residues" evidence="3">
    <location>
        <begin position="24"/>
        <end position="39"/>
    </location>
</feature>
<dbReference type="Proteomes" id="UP000279259">
    <property type="component" value="Unassembled WGS sequence"/>
</dbReference>
<dbReference type="GO" id="GO:0008270">
    <property type="term" value="F:zinc ion binding"/>
    <property type="evidence" value="ECO:0007669"/>
    <property type="project" value="InterPro"/>
</dbReference>
<feature type="region of interest" description="Disordered" evidence="3">
    <location>
        <begin position="682"/>
        <end position="722"/>
    </location>
</feature>
<dbReference type="GO" id="GO:0006351">
    <property type="term" value="P:DNA-templated transcription"/>
    <property type="evidence" value="ECO:0007669"/>
    <property type="project" value="InterPro"/>
</dbReference>
<dbReference type="InterPro" id="IPR007219">
    <property type="entry name" value="XnlR_reg_dom"/>
</dbReference>
<keyword evidence="2" id="KW-0539">Nucleus</keyword>
<sequence length="801" mass="88539">MPRHAATDHSADIGVRSCKADRSTWQSVNGANSSVTARSPAQAASPEGEQSCVQMALLRRELEQQRQRVAHLESRLLSHGLPIDDDTSPLLADSAYRSESTTTDLTGDAGSATSEVREQDGRDRDWGLGTLVLDRSGRARFVGSTAASEWLNEDLEPGNATETAKYSTRPNQLQVLSNFPLRIVPESAWPAVQALLPTPARARELQDYYWDLYAFNYDVVPRAKLDAYTAAFYAEQLPLTSWTQDTHPHKLALVFIILSIGSLLAPDVDSHHNEESQTFFEAAEVALSIVNFMKEHTLASVQTLHIMANYHLYDDRLRGGDRAWPLGGLAMRLTQAMGLHRDGKKWNLPEDVIEERRSVLHAAVFDLVLNLCAGGCSGRFTQRRLFRLTALVGLATCSHDTSTWSILEMTRSFHSRLSVTNWSGYRAEPPPYSTILRLYQQLVDLEDAQPSGIRWSAAESPSMAARHSRWEETTRSDRDSLIVALKQHTLTLNINENALFLLRTYFARALRESASDPSSSRYKEAFMAVFSRCQIIIDIVKSLYTLHPRVALKHWFFWYHACSAAVCMASIPILAPLSPMALQGWLQLQSACSLFSSVGHQSKSTMASLALLLRLRSSAFDKMSGGPAMSFPQGVPLPQSDSAGVEEEDESGHLMGIHTRLIEQRNRGSKMSRTIASPAIVASAESTARSSTGSSRPPSVPAVSDFWQLPSTTDTSSANEHPRFSYELPSNVADPSTAPHISSDIFDFDLDATSFAYLSSMRPAVSQPVPLQEQIQVGWNDLDFWLGMLGPDAGRADNADQ</sequence>
<proteinExistence type="predicted"/>
<evidence type="ECO:0000313" key="6">
    <source>
        <dbReference type="Proteomes" id="UP000279259"/>
    </source>
</evidence>
<dbReference type="STRING" id="1890683.A0A427XMN2"/>
<dbReference type="GO" id="GO:0003677">
    <property type="term" value="F:DNA binding"/>
    <property type="evidence" value="ECO:0007669"/>
    <property type="project" value="InterPro"/>
</dbReference>
<evidence type="ECO:0000259" key="4">
    <source>
        <dbReference type="Pfam" id="PF04082"/>
    </source>
</evidence>
<dbReference type="InterPro" id="IPR050613">
    <property type="entry name" value="Sec_Metabolite_Reg"/>
</dbReference>